<name>X1BN96_9ZZZZ</name>
<evidence type="ECO:0000313" key="1">
    <source>
        <dbReference type="EMBL" id="GAG97414.1"/>
    </source>
</evidence>
<sequence length="117" mass="12902">TKWVRARAYEGGQTASRIVSRTYIKLASDVAAFQTNLPIVLVYSHGGNVDVERDYQPVSMVFIDTDEITGITNITDSADFAGLGGMHLRGASSAGFDKKQYKFETWDENREDNGYAG</sequence>
<gene>
    <name evidence="1" type="ORF">S01H4_51186</name>
</gene>
<accession>X1BN96</accession>
<feature type="non-terminal residue" evidence="1">
    <location>
        <position position="1"/>
    </location>
</feature>
<dbReference type="EMBL" id="BART01029125">
    <property type="protein sequence ID" value="GAG97414.1"/>
    <property type="molecule type" value="Genomic_DNA"/>
</dbReference>
<comment type="caution">
    <text evidence="1">The sequence shown here is derived from an EMBL/GenBank/DDBJ whole genome shotgun (WGS) entry which is preliminary data.</text>
</comment>
<reference evidence="1" key="1">
    <citation type="journal article" date="2014" name="Front. Microbiol.">
        <title>High frequency of phylogenetically diverse reductive dehalogenase-homologous genes in deep subseafloor sedimentary metagenomes.</title>
        <authorList>
            <person name="Kawai M."/>
            <person name="Futagami T."/>
            <person name="Toyoda A."/>
            <person name="Takaki Y."/>
            <person name="Nishi S."/>
            <person name="Hori S."/>
            <person name="Arai W."/>
            <person name="Tsubouchi T."/>
            <person name="Morono Y."/>
            <person name="Uchiyama I."/>
            <person name="Ito T."/>
            <person name="Fujiyama A."/>
            <person name="Inagaki F."/>
            <person name="Takami H."/>
        </authorList>
    </citation>
    <scope>NUCLEOTIDE SEQUENCE</scope>
    <source>
        <strain evidence="1">Expedition CK06-06</strain>
    </source>
</reference>
<organism evidence="1">
    <name type="scientific">marine sediment metagenome</name>
    <dbReference type="NCBI Taxonomy" id="412755"/>
    <lineage>
        <taxon>unclassified sequences</taxon>
        <taxon>metagenomes</taxon>
        <taxon>ecological metagenomes</taxon>
    </lineage>
</organism>
<proteinExistence type="predicted"/>
<protein>
    <submittedName>
        <fullName evidence="1">Uncharacterized protein</fullName>
    </submittedName>
</protein>
<dbReference type="AlphaFoldDB" id="X1BN96"/>